<dbReference type="GO" id="GO:0008233">
    <property type="term" value="F:peptidase activity"/>
    <property type="evidence" value="ECO:0007669"/>
    <property type="project" value="UniProtKB-KW"/>
</dbReference>
<keyword evidence="1" id="KW-0645">Protease</keyword>
<accession>A0A392TBL8</accession>
<comment type="caution">
    <text evidence="1">The sequence shown here is derived from an EMBL/GenBank/DDBJ whole genome shotgun (WGS) entry which is preliminary data.</text>
</comment>
<dbReference type="AlphaFoldDB" id="A0A392TBL8"/>
<protein>
    <submittedName>
        <fullName evidence="1">Gag-protease polyprotein</fullName>
    </submittedName>
</protein>
<keyword evidence="1" id="KW-0378">Hydrolase</keyword>
<dbReference type="Proteomes" id="UP000265520">
    <property type="component" value="Unassembled WGS sequence"/>
</dbReference>
<proteinExistence type="predicted"/>
<feature type="non-terminal residue" evidence="1">
    <location>
        <position position="72"/>
    </location>
</feature>
<name>A0A392TBL8_9FABA</name>
<dbReference type="EMBL" id="LXQA010535814">
    <property type="protein sequence ID" value="MCI57827.1"/>
    <property type="molecule type" value="Genomic_DNA"/>
</dbReference>
<sequence length="72" mass="8186">MMEGSGDPVDLANMCLVPDLVLPPKFKVPDFERHKCLSCPKNHLIMYIRKIASFANDDKLMMHYFQDSLTGA</sequence>
<evidence type="ECO:0000313" key="2">
    <source>
        <dbReference type="Proteomes" id="UP000265520"/>
    </source>
</evidence>
<reference evidence="1 2" key="1">
    <citation type="journal article" date="2018" name="Front. Plant Sci.">
        <title>Red Clover (Trifolium pratense) and Zigzag Clover (T. medium) - A Picture of Genomic Similarities and Differences.</title>
        <authorList>
            <person name="Dluhosova J."/>
            <person name="Istvanek J."/>
            <person name="Nedelnik J."/>
            <person name="Repkova J."/>
        </authorList>
    </citation>
    <scope>NUCLEOTIDE SEQUENCE [LARGE SCALE GENOMIC DNA]</scope>
    <source>
        <strain evidence="2">cv. 10/8</strain>
        <tissue evidence="1">Leaf</tissue>
    </source>
</reference>
<organism evidence="1 2">
    <name type="scientific">Trifolium medium</name>
    <dbReference type="NCBI Taxonomy" id="97028"/>
    <lineage>
        <taxon>Eukaryota</taxon>
        <taxon>Viridiplantae</taxon>
        <taxon>Streptophyta</taxon>
        <taxon>Embryophyta</taxon>
        <taxon>Tracheophyta</taxon>
        <taxon>Spermatophyta</taxon>
        <taxon>Magnoliopsida</taxon>
        <taxon>eudicotyledons</taxon>
        <taxon>Gunneridae</taxon>
        <taxon>Pentapetalae</taxon>
        <taxon>rosids</taxon>
        <taxon>fabids</taxon>
        <taxon>Fabales</taxon>
        <taxon>Fabaceae</taxon>
        <taxon>Papilionoideae</taxon>
        <taxon>50 kb inversion clade</taxon>
        <taxon>NPAAA clade</taxon>
        <taxon>Hologalegina</taxon>
        <taxon>IRL clade</taxon>
        <taxon>Trifolieae</taxon>
        <taxon>Trifolium</taxon>
    </lineage>
</organism>
<dbReference type="GO" id="GO:0006508">
    <property type="term" value="P:proteolysis"/>
    <property type="evidence" value="ECO:0007669"/>
    <property type="project" value="UniProtKB-KW"/>
</dbReference>
<keyword evidence="2" id="KW-1185">Reference proteome</keyword>
<evidence type="ECO:0000313" key="1">
    <source>
        <dbReference type="EMBL" id="MCI57827.1"/>
    </source>
</evidence>